<dbReference type="Pfam" id="PF00407">
    <property type="entry name" value="Bet_v_1"/>
    <property type="match status" value="1"/>
</dbReference>
<gene>
    <name evidence="2" type="ORF">CISIN_1g030045mg</name>
</gene>
<dbReference type="Gene3D" id="3.30.530.20">
    <property type="match status" value="1"/>
</dbReference>
<dbReference type="InterPro" id="IPR051761">
    <property type="entry name" value="MLP-like_ligand-binding"/>
</dbReference>
<evidence type="ECO:0000313" key="3">
    <source>
        <dbReference type="Proteomes" id="UP000027120"/>
    </source>
</evidence>
<dbReference type="PANTHER" id="PTHR31907">
    <property type="entry name" value="MLP-LIKE PROTEIN 423"/>
    <property type="match status" value="1"/>
</dbReference>
<name>A0A067DEK1_CITSI</name>
<reference evidence="2 3" key="1">
    <citation type="submission" date="2014-04" db="EMBL/GenBank/DDBJ databases">
        <authorList>
            <consortium name="International Citrus Genome Consortium"/>
            <person name="Gmitter F."/>
            <person name="Chen C."/>
            <person name="Farmerie W."/>
            <person name="Harkins T."/>
            <person name="Desany B."/>
            <person name="Mohiuddin M."/>
            <person name="Kodira C."/>
            <person name="Borodovsky M."/>
            <person name="Lomsadze A."/>
            <person name="Burns P."/>
            <person name="Jenkins J."/>
            <person name="Prochnik S."/>
            <person name="Shu S."/>
            <person name="Chapman J."/>
            <person name="Pitluck S."/>
            <person name="Schmutz J."/>
            <person name="Rokhsar D."/>
        </authorList>
    </citation>
    <scope>NUCLEOTIDE SEQUENCE</scope>
</reference>
<evidence type="ECO:0000259" key="1">
    <source>
        <dbReference type="SMART" id="SM01037"/>
    </source>
</evidence>
<dbReference type="SUPFAM" id="SSF55961">
    <property type="entry name" value="Bet v1-like"/>
    <property type="match status" value="1"/>
</dbReference>
<organism evidence="2 3">
    <name type="scientific">Citrus sinensis</name>
    <name type="common">Sweet orange</name>
    <name type="synonym">Citrus aurantium var. sinensis</name>
    <dbReference type="NCBI Taxonomy" id="2711"/>
    <lineage>
        <taxon>Eukaryota</taxon>
        <taxon>Viridiplantae</taxon>
        <taxon>Streptophyta</taxon>
        <taxon>Embryophyta</taxon>
        <taxon>Tracheophyta</taxon>
        <taxon>Spermatophyta</taxon>
        <taxon>Magnoliopsida</taxon>
        <taxon>eudicotyledons</taxon>
        <taxon>Gunneridae</taxon>
        <taxon>Pentapetalae</taxon>
        <taxon>rosids</taxon>
        <taxon>malvids</taxon>
        <taxon>Sapindales</taxon>
        <taxon>Rutaceae</taxon>
        <taxon>Aurantioideae</taxon>
        <taxon>Citrus</taxon>
    </lineage>
</organism>
<dbReference type="InterPro" id="IPR023393">
    <property type="entry name" value="START-like_dom_sf"/>
</dbReference>
<dbReference type="GO" id="GO:0006952">
    <property type="term" value="P:defense response"/>
    <property type="evidence" value="ECO:0007669"/>
    <property type="project" value="InterPro"/>
</dbReference>
<sequence length="183" mass="20654">MSLAGELEAVIEVKASADKVHEVFSCRPHIVTSISPQSVQSCELIEGEWGKPGAVICWTFTRYAGNPQIVKELIEVVDDENYITIFKLIEGNVLEMLYKSFCSVAKVTQKDDHEGGSLVRFTYKYEKQNENVPDLESKVLEMMIDIVKNIDAYIIQHEEARVDDTDEVLLVNVNSQEIESPSQ</sequence>
<dbReference type="EMBL" id="KK792062">
    <property type="protein sequence ID" value="KDO37061.1"/>
    <property type="molecule type" value="Genomic_DNA"/>
</dbReference>
<keyword evidence="3" id="KW-1185">Reference proteome</keyword>
<dbReference type="STRING" id="2711.A0A067DEK1"/>
<dbReference type="SMR" id="A0A067DEK1"/>
<dbReference type="AlphaFoldDB" id="A0A067DEK1"/>
<dbReference type="CDD" id="cd07816">
    <property type="entry name" value="Bet_v1-like"/>
    <property type="match status" value="1"/>
</dbReference>
<dbReference type="SMART" id="SM01037">
    <property type="entry name" value="Bet_v_1"/>
    <property type="match status" value="1"/>
</dbReference>
<protein>
    <recommendedName>
        <fullName evidence="1">Bet v I/Major latex protein domain-containing protein</fullName>
    </recommendedName>
</protein>
<feature type="domain" description="Bet v I/Major latex protein" evidence="1">
    <location>
        <begin position="2"/>
        <end position="157"/>
    </location>
</feature>
<proteinExistence type="predicted"/>
<dbReference type="Proteomes" id="UP000027120">
    <property type="component" value="Unassembled WGS sequence"/>
</dbReference>
<evidence type="ECO:0000313" key="2">
    <source>
        <dbReference type="EMBL" id="KDO37061.1"/>
    </source>
</evidence>
<accession>A0A067DEK1</accession>
<dbReference type="InterPro" id="IPR000916">
    <property type="entry name" value="Bet_v_I/MLP"/>
</dbReference>